<sequence>MSVLALTYAWPSPSSSIRETNAQRLAQGLPPNPPRFIQELLAKRAQKTPGRVDLGSRPSSVPHVKLSGKLQLRSPEDGSALGNVRNWPGGGTISGTNFLGSDGDLLVELKFNPAKPFKINILATVYSISASNHQRSANDYNRTQLFLPPSSLELVL</sequence>
<organism evidence="1 2">
    <name type="scientific">Agrocybe pediades</name>
    <dbReference type="NCBI Taxonomy" id="84607"/>
    <lineage>
        <taxon>Eukaryota</taxon>
        <taxon>Fungi</taxon>
        <taxon>Dikarya</taxon>
        <taxon>Basidiomycota</taxon>
        <taxon>Agaricomycotina</taxon>
        <taxon>Agaricomycetes</taxon>
        <taxon>Agaricomycetidae</taxon>
        <taxon>Agaricales</taxon>
        <taxon>Agaricineae</taxon>
        <taxon>Strophariaceae</taxon>
        <taxon>Agrocybe</taxon>
    </lineage>
</organism>
<dbReference type="AlphaFoldDB" id="A0A8H4QGX2"/>
<evidence type="ECO:0000313" key="2">
    <source>
        <dbReference type="Proteomes" id="UP000521872"/>
    </source>
</evidence>
<protein>
    <submittedName>
        <fullName evidence="1">Uncharacterized protein</fullName>
    </submittedName>
</protein>
<dbReference type="Proteomes" id="UP000521872">
    <property type="component" value="Unassembled WGS sequence"/>
</dbReference>
<name>A0A8H4QGX2_9AGAR</name>
<reference evidence="1 2" key="1">
    <citation type="submission" date="2019-12" db="EMBL/GenBank/DDBJ databases">
        <authorList>
            <person name="Floudas D."/>
            <person name="Bentzer J."/>
            <person name="Ahren D."/>
            <person name="Johansson T."/>
            <person name="Persson P."/>
            <person name="Tunlid A."/>
        </authorList>
    </citation>
    <scope>NUCLEOTIDE SEQUENCE [LARGE SCALE GENOMIC DNA]</scope>
    <source>
        <strain evidence="1 2">CBS 102.39</strain>
    </source>
</reference>
<evidence type="ECO:0000313" key="1">
    <source>
        <dbReference type="EMBL" id="KAF4610521.1"/>
    </source>
</evidence>
<accession>A0A8H4QGX2</accession>
<comment type="caution">
    <text evidence="1">The sequence shown here is derived from an EMBL/GenBank/DDBJ whole genome shotgun (WGS) entry which is preliminary data.</text>
</comment>
<gene>
    <name evidence="1" type="ORF">D9613_006968</name>
</gene>
<dbReference type="EMBL" id="JAACJL010000058">
    <property type="protein sequence ID" value="KAF4610521.1"/>
    <property type="molecule type" value="Genomic_DNA"/>
</dbReference>
<keyword evidence="2" id="KW-1185">Reference proteome</keyword>
<proteinExistence type="predicted"/>